<evidence type="ECO:0000259" key="8">
    <source>
        <dbReference type="PROSITE" id="PS51910"/>
    </source>
</evidence>
<dbReference type="PROSITE" id="PS00026">
    <property type="entry name" value="CHIT_BIND_I_1"/>
    <property type="match status" value="1"/>
</dbReference>
<dbReference type="InterPro" id="IPR011583">
    <property type="entry name" value="Chitinase_II/V-like_cat"/>
</dbReference>
<dbReference type="VEuPathDB" id="FungiDB:PEXP_019330"/>
<feature type="disulfide bond" evidence="5">
    <location>
        <begin position="79"/>
        <end position="91"/>
    </location>
</feature>
<evidence type="ECO:0000256" key="4">
    <source>
        <dbReference type="ARBA" id="ARBA00023026"/>
    </source>
</evidence>
<proteinExistence type="inferred from homology"/>
<evidence type="ECO:0000256" key="1">
    <source>
        <dbReference type="ARBA" id="ARBA00008682"/>
    </source>
</evidence>
<dbReference type="CDD" id="cd06922">
    <property type="entry name" value="ChtBD1_GH18_1"/>
    <property type="match status" value="1"/>
</dbReference>
<keyword evidence="3 5" id="KW-0147">Chitin-binding</keyword>
<dbReference type="SUPFAM" id="SSF54556">
    <property type="entry name" value="Chitinase insertion domain"/>
    <property type="match status" value="1"/>
</dbReference>
<dbReference type="InterPro" id="IPR001002">
    <property type="entry name" value="Chitin-bd_1"/>
</dbReference>
<gene>
    <name evidence="9" type="ORF">PEX2_040500</name>
</gene>
<dbReference type="STRING" id="27334.A0A0A2KVA7"/>
<dbReference type="InterPro" id="IPR050314">
    <property type="entry name" value="Glycosyl_Hydrlase_18"/>
</dbReference>
<protein>
    <recommendedName>
        <fullName evidence="2">chitinase</fullName>
        <ecNumber evidence="2">3.2.1.14</ecNumber>
    </recommendedName>
</protein>
<dbReference type="Pfam" id="PF00187">
    <property type="entry name" value="Chitin_bind_1"/>
    <property type="match status" value="1"/>
</dbReference>
<keyword evidence="4" id="KW-0843">Virulence</keyword>
<dbReference type="CDD" id="cd00035">
    <property type="entry name" value="ChtBD1"/>
    <property type="match status" value="1"/>
</dbReference>
<comment type="similarity">
    <text evidence="1">Belongs to the glycosyl hydrolase 18 family. Chitinase class V subfamily.</text>
</comment>
<evidence type="ECO:0000256" key="2">
    <source>
        <dbReference type="ARBA" id="ARBA00012729"/>
    </source>
</evidence>
<dbReference type="AlphaFoldDB" id="A0A0A2KVA7"/>
<evidence type="ECO:0000256" key="5">
    <source>
        <dbReference type="PROSITE-ProRule" id="PRU00261"/>
    </source>
</evidence>
<evidence type="ECO:0000313" key="9">
    <source>
        <dbReference type="EMBL" id="KGO57899.1"/>
    </source>
</evidence>
<dbReference type="SMART" id="SM00270">
    <property type="entry name" value="ChtBD1"/>
    <property type="match status" value="2"/>
</dbReference>
<comment type="caution">
    <text evidence="5">Lacks conserved residue(s) required for the propagation of feature annotation.</text>
</comment>
<evidence type="ECO:0000313" key="10">
    <source>
        <dbReference type="Proteomes" id="UP000030143"/>
    </source>
</evidence>
<dbReference type="GeneID" id="27676744"/>
<dbReference type="RefSeq" id="XP_016599496.1">
    <property type="nucleotide sequence ID" value="XM_016741325.1"/>
</dbReference>
<feature type="domain" description="Chitin-binding type-1" evidence="7">
    <location>
        <begin position="61"/>
        <end position="114"/>
    </location>
</feature>
<dbReference type="PROSITE" id="PS51910">
    <property type="entry name" value="GH18_2"/>
    <property type="match status" value="1"/>
</dbReference>
<dbReference type="Gene3D" id="3.10.50.10">
    <property type="match status" value="1"/>
</dbReference>
<sequence>MLAGVGLALLAGLGFLSSAIADTTCSATVPCEIGCCGQYGVCGMGPSYCASDVCINNCDAKAECNPGSWASEYVNSTNCPLDVCCSKYGFCGTTEEFCGNKTVSVPSCDASSQSITRVIGYYNSAAATRSCGGMAPYSVPQGVYSHIYFAFGNINPDTFEVIPMEPSDEALYTQLAALQLRDLDQELWISIGGWDFSDSDQATATTFSDLVAATTTEQNVFFTSLINFMSTYGFVGVDIDWEYPVASDRNGRAADYKNYPTFLANLKKALSDYKYGLSITLPTSYWYLQHFDLTAIEPSVDWFNVMTYDLHGTWDLKDIWTGPYLDAHSNLTEIKSALDLLWGVNITASKVNLGMAFYGRSFTIESSSCSTPGCEYLSAGTAGNCSQSAGVLFNSEIEALISDQDLTPILYQDAAVKTITWNTDQWVSFDDEETMKLKAEYAKSVCLGGVMVWSIDEDDDSHTYSNALAAALGNKVNLNTSTGLSLTVSEKSTTTSSGSSQSSYCRFINCGETCPSGFSEITREDNKKQLMLDATECLVSGLQTLCCPTSSTLPTCQWRGFNGGKCKGGCDDGEAEVGTITSGCRSGYQSACCTITDSTKPWSECAWTSSCEPDDTCPSYYDKFVVGSRQGWGGRKTCTGSKTYNYCCKSSIPNAFTNCAWTGHEVQFVNTAYCTDACPSGSIRIAEESVAVFMGANRPGKTKGSQPCYFGNEAYCCNGTTSTSSTRLSSTKFADETAYEFHYYLNAWLSEPTCSSAEQHEYYSSLYKRNVFERSSSFSKSMSQDLVYAYALKYLVIWITSSRPRADLTADFNSLMSTYGYEDEAANITTLTDTLYAYGSWTGTPVWDPTALLAQTLCNIARSANGVESLGAASELLCEIQSSSSISKRMLDGLSENTHSENGDQPTVITAIRGVINEDLTFHYARWIQPTSESQGFAQVILELAFWIGPTPGVTPTAEMLETYGDSGDTVHPDLWIVFHLHIPRSRETFHQNYTVTGGMALGVSAMGVYHSQTMHSLGRNADPRAEFRYSSTYPSYNSGDMENYNGRTQSLRCPDSSRWYIGLDSTEHLTTSQGLPLTYATELNEFGMWLATEGILTNVNLQYLWPGLSRFPQDASLASNEWTMVPPSGSSLFNPVADAFNVNWGPDDTTVDIQGSTSDYTKK</sequence>
<dbReference type="Gene3D" id="3.20.20.80">
    <property type="entry name" value="Glycosidases"/>
    <property type="match status" value="1"/>
</dbReference>
<dbReference type="Proteomes" id="UP000030143">
    <property type="component" value="Unassembled WGS sequence"/>
</dbReference>
<keyword evidence="6" id="KW-0732">Signal</keyword>
<dbReference type="InterPro" id="IPR029070">
    <property type="entry name" value="Chitinase_insertion_sf"/>
</dbReference>
<reference evidence="9 10" key="1">
    <citation type="journal article" date="2015" name="Mol. Plant Microbe Interact.">
        <title>Genome, transcriptome, and functional analyses of Penicillium expansum provide new insights into secondary metabolism and pathogenicity.</title>
        <authorList>
            <person name="Ballester A.R."/>
            <person name="Marcet-Houben M."/>
            <person name="Levin E."/>
            <person name="Sela N."/>
            <person name="Selma-Lazaro C."/>
            <person name="Carmona L."/>
            <person name="Wisniewski M."/>
            <person name="Droby S."/>
            <person name="Gonzalez-Candelas L."/>
            <person name="Gabaldon T."/>
        </authorList>
    </citation>
    <scope>NUCLEOTIDE SEQUENCE [LARGE SCALE GENOMIC DNA]</scope>
    <source>
        <strain evidence="9 10">MD-8</strain>
    </source>
</reference>
<feature type="signal peptide" evidence="6">
    <location>
        <begin position="1"/>
        <end position="21"/>
    </location>
</feature>
<accession>A0A0A2KVA7</accession>
<name>A0A0A2KVA7_PENEN</name>
<dbReference type="GO" id="GO:0008061">
    <property type="term" value="F:chitin binding"/>
    <property type="evidence" value="ECO:0007669"/>
    <property type="project" value="UniProtKB-UniRule"/>
</dbReference>
<dbReference type="HOGENOM" id="CLU_001837_1_0_1"/>
<dbReference type="PANTHER" id="PTHR11177:SF389">
    <property type="entry name" value="CHITINASE"/>
    <property type="match status" value="1"/>
</dbReference>
<dbReference type="GO" id="GO:0008843">
    <property type="term" value="F:endochitinase activity"/>
    <property type="evidence" value="ECO:0007669"/>
    <property type="project" value="UniProtKB-EC"/>
</dbReference>
<dbReference type="InterPro" id="IPR018371">
    <property type="entry name" value="Chitin-binding_1_CS"/>
</dbReference>
<dbReference type="GO" id="GO:0005576">
    <property type="term" value="C:extracellular region"/>
    <property type="evidence" value="ECO:0007669"/>
    <property type="project" value="TreeGrafter"/>
</dbReference>
<dbReference type="SMART" id="SM00636">
    <property type="entry name" value="Glyco_18"/>
    <property type="match status" value="1"/>
</dbReference>
<dbReference type="OrthoDB" id="73875at2759"/>
<dbReference type="PROSITE" id="PS50941">
    <property type="entry name" value="CHIT_BIND_I_2"/>
    <property type="match status" value="1"/>
</dbReference>
<dbReference type="Pfam" id="PF00704">
    <property type="entry name" value="Glyco_hydro_18"/>
    <property type="match status" value="1"/>
</dbReference>
<comment type="caution">
    <text evidence="9">The sequence shown here is derived from an EMBL/GenBank/DDBJ whole genome shotgun (WGS) entry which is preliminary data.</text>
</comment>
<dbReference type="EC" id="3.2.1.14" evidence="2"/>
<keyword evidence="9" id="KW-0378">Hydrolase</keyword>
<dbReference type="InterPro" id="IPR017853">
    <property type="entry name" value="GH"/>
</dbReference>
<keyword evidence="10" id="KW-1185">Reference proteome</keyword>
<feature type="disulfide bond" evidence="5">
    <location>
        <begin position="84"/>
        <end position="98"/>
    </location>
</feature>
<dbReference type="EMBL" id="JQFZ01000134">
    <property type="protein sequence ID" value="KGO57899.1"/>
    <property type="molecule type" value="Genomic_DNA"/>
</dbReference>
<evidence type="ECO:0000256" key="3">
    <source>
        <dbReference type="ARBA" id="ARBA00022669"/>
    </source>
</evidence>
<dbReference type="SUPFAM" id="SSF51445">
    <property type="entry name" value="(Trans)glycosidases"/>
    <property type="match status" value="1"/>
</dbReference>
<feature type="chain" id="PRO_5009752903" description="chitinase" evidence="6">
    <location>
        <begin position="22"/>
        <end position="1164"/>
    </location>
</feature>
<organism evidence="9 10">
    <name type="scientific">Penicillium expansum</name>
    <name type="common">Blue mold rot fungus</name>
    <dbReference type="NCBI Taxonomy" id="27334"/>
    <lineage>
        <taxon>Eukaryota</taxon>
        <taxon>Fungi</taxon>
        <taxon>Dikarya</taxon>
        <taxon>Ascomycota</taxon>
        <taxon>Pezizomycotina</taxon>
        <taxon>Eurotiomycetes</taxon>
        <taxon>Eurotiomycetidae</taxon>
        <taxon>Eurotiales</taxon>
        <taxon>Aspergillaceae</taxon>
        <taxon>Penicillium</taxon>
    </lineage>
</organism>
<keyword evidence="5" id="KW-1015">Disulfide bond</keyword>
<feature type="domain" description="GH18" evidence="8">
    <location>
        <begin position="116"/>
        <end position="475"/>
    </location>
</feature>
<dbReference type="GO" id="GO:0005975">
    <property type="term" value="P:carbohydrate metabolic process"/>
    <property type="evidence" value="ECO:0007669"/>
    <property type="project" value="InterPro"/>
</dbReference>
<evidence type="ECO:0000259" key="7">
    <source>
        <dbReference type="PROSITE" id="PS50941"/>
    </source>
</evidence>
<dbReference type="InterPro" id="IPR036861">
    <property type="entry name" value="Endochitinase-like_sf"/>
</dbReference>
<dbReference type="PANTHER" id="PTHR11177">
    <property type="entry name" value="CHITINASE"/>
    <property type="match status" value="1"/>
</dbReference>
<dbReference type="PhylomeDB" id="A0A0A2KVA7"/>
<dbReference type="InterPro" id="IPR001223">
    <property type="entry name" value="Glyco_hydro18_cat"/>
</dbReference>
<dbReference type="GO" id="GO:0006032">
    <property type="term" value="P:chitin catabolic process"/>
    <property type="evidence" value="ECO:0007669"/>
    <property type="project" value="TreeGrafter"/>
</dbReference>
<dbReference type="Gene3D" id="3.30.60.10">
    <property type="entry name" value="Endochitinase-like"/>
    <property type="match status" value="1"/>
</dbReference>
<dbReference type="SUPFAM" id="SSF57016">
    <property type="entry name" value="Plant lectins/antimicrobial peptides"/>
    <property type="match status" value="1"/>
</dbReference>
<evidence type="ECO:0000256" key="6">
    <source>
        <dbReference type="SAM" id="SignalP"/>
    </source>
</evidence>